<dbReference type="PRINTS" id="PR00081">
    <property type="entry name" value="GDHRDH"/>
</dbReference>
<gene>
    <name evidence="2" type="ORF">Ataiwa_33040</name>
</gene>
<proteinExistence type="predicted"/>
<dbReference type="InterPro" id="IPR002347">
    <property type="entry name" value="SDR_fam"/>
</dbReference>
<dbReference type="Proteomes" id="UP001307705">
    <property type="component" value="Unassembled WGS sequence"/>
</dbReference>
<comment type="caution">
    <text evidence="2">The sequence shown here is derived from an EMBL/GenBank/DDBJ whole genome shotgun (WGS) entry which is preliminary data.</text>
</comment>
<dbReference type="Pfam" id="PF00106">
    <property type="entry name" value="adh_short"/>
    <property type="match status" value="1"/>
</dbReference>
<evidence type="ECO:0000256" key="1">
    <source>
        <dbReference type="ARBA" id="ARBA00023002"/>
    </source>
</evidence>
<evidence type="ECO:0000313" key="2">
    <source>
        <dbReference type="EMBL" id="GMQ35031.1"/>
    </source>
</evidence>
<keyword evidence="1" id="KW-0560">Oxidoreductase</keyword>
<dbReference type="PANTHER" id="PTHR43157">
    <property type="entry name" value="PHOSPHATIDYLINOSITOL-GLYCAN BIOSYNTHESIS CLASS F PROTEIN-RELATED"/>
    <property type="match status" value="1"/>
</dbReference>
<dbReference type="Gene3D" id="3.40.50.720">
    <property type="entry name" value="NAD(P)-binding Rossmann-like Domain"/>
    <property type="match status" value="1"/>
</dbReference>
<keyword evidence="3" id="KW-1185">Reference proteome</keyword>
<protein>
    <submittedName>
        <fullName evidence="2">SDR family oxidoreductase</fullName>
    </submittedName>
</protein>
<evidence type="ECO:0000313" key="3">
    <source>
        <dbReference type="Proteomes" id="UP001307705"/>
    </source>
</evidence>
<organism evidence="2 3">
    <name type="scientific">Algoriphagus taiwanensis</name>
    <dbReference type="NCBI Taxonomy" id="1445656"/>
    <lineage>
        <taxon>Bacteria</taxon>
        <taxon>Pseudomonadati</taxon>
        <taxon>Bacteroidota</taxon>
        <taxon>Cytophagia</taxon>
        <taxon>Cytophagales</taxon>
        <taxon>Cyclobacteriaceae</taxon>
        <taxon>Algoriphagus</taxon>
    </lineage>
</organism>
<accession>A0ABQ6Q4J7</accession>
<name>A0ABQ6Q4J7_9BACT</name>
<dbReference type="SUPFAM" id="SSF51735">
    <property type="entry name" value="NAD(P)-binding Rossmann-fold domains"/>
    <property type="match status" value="1"/>
</dbReference>
<sequence>MNLLLTGSTSGIGWETLKALLPHFDQLFLPVRNLEKAQKMIQSLPERQKIQLIPMDLSSMHSVKKGAQLILKSTDQIDLLINNAGGMYPGGKLTEEKLDLTFTTNHLGHFLLTLELLPALKKGQAKIINVSSEAHRIATSLNEDWGLRKAGNTINAYGKVKLYNILFSKELKSKFETDGIQAYALHPGAVKTAFGSETSFIAKAIIRATQLFFISPKAGAQTSIFLALTPKGKLKNGGYYDKKKPKNPSSIASDPKAATDLWNYSLDVLRELNLISI</sequence>
<reference evidence="2 3" key="1">
    <citation type="submission" date="2023-08" db="EMBL/GenBank/DDBJ databases">
        <title>Draft genome sequence of Algoriphagus taiwanensis.</title>
        <authorList>
            <person name="Takatani N."/>
            <person name="Hosokawa M."/>
            <person name="Sawabe T."/>
        </authorList>
    </citation>
    <scope>NUCLEOTIDE SEQUENCE [LARGE SCALE GENOMIC DNA]</scope>
    <source>
        <strain evidence="2 3">JCM 19755</strain>
    </source>
</reference>
<dbReference type="PANTHER" id="PTHR43157:SF31">
    <property type="entry name" value="PHOSPHATIDYLINOSITOL-GLYCAN BIOSYNTHESIS CLASS F PROTEIN"/>
    <property type="match status" value="1"/>
</dbReference>
<dbReference type="InterPro" id="IPR036291">
    <property type="entry name" value="NAD(P)-bd_dom_sf"/>
</dbReference>
<dbReference type="EMBL" id="BTPE01000013">
    <property type="protein sequence ID" value="GMQ35031.1"/>
    <property type="molecule type" value="Genomic_DNA"/>
</dbReference>